<evidence type="ECO:0000256" key="1">
    <source>
        <dbReference type="SAM" id="MobiDB-lite"/>
    </source>
</evidence>
<feature type="region of interest" description="Disordered" evidence="1">
    <location>
        <begin position="114"/>
        <end position="139"/>
    </location>
</feature>
<dbReference type="AlphaFoldDB" id="A0A5B7ICW2"/>
<comment type="caution">
    <text evidence="2">The sequence shown here is derived from an EMBL/GenBank/DDBJ whole genome shotgun (WGS) entry which is preliminary data.</text>
</comment>
<reference evidence="2 3" key="1">
    <citation type="submission" date="2019-05" db="EMBL/GenBank/DDBJ databases">
        <title>Another draft genome of Portunus trituberculatus and its Hox gene families provides insights of decapod evolution.</title>
        <authorList>
            <person name="Jeong J.-H."/>
            <person name="Song I."/>
            <person name="Kim S."/>
            <person name="Choi T."/>
            <person name="Kim D."/>
            <person name="Ryu S."/>
            <person name="Kim W."/>
        </authorList>
    </citation>
    <scope>NUCLEOTIDE SEQUENCE [LARGE SCALE GENOMIC DNA]</scope>
    <source>
        <tissue evidence="2">Muscle</tissue>
    </source>
</reference>
<name>A0A5B7ICW2_PORTR</name>
<evidence type="ECO:0000313" key="3">
    <source>
        <dbReference type="Proteomes" id="UP000324222"/>
    </source>
</evidence>
<protein>
    <submittedName>
        <fullName evidence="2">Uncharacterized protein</fullName>
    </submittedName>
</protein>
<sequence length="155" mass="16322">MSTHYDGAKGTGRGGRGGWRSAVTPTFPPTVAPQLDSERTKVAAESFQGHGDRLTIPRPKTPLFCMSPFIAAIGRCSSPLQLRCALTQRGGALPAGRFGALVRRGTVSEYSLKRRCNASRPSPASAEKPEDPATEAEAARHLGGAAVFPESGALY</sequence>
<dbReference type="EMBL" id="VSRR010052032">
    <property type="protein sequence ID" value="MPC79766.1"/>
    <property type="molecule type" value="Genomic_DNA"/>
</dbReference>
<keyword evidence="3" id="KW-1185">Reference proteome</keyword>
<evidence type="ECO:0000313" key="2">
    <source>
        <dbReference type="EMBL" id="MPC79766.1"/>
    </source>
</evidence>
<dbReference type="Proteomes" id="UP000324222">
    <property type="component" value="Unassembled WGS sequence"/>
</dbReference>
<organism evidence="2 3">
    <name type="scientific">Portunus trituberculatus</name>
    <name type="common">Swimming crab</name>
    <name type="synonym">Neptunus trituberculatus</name>
    <dbReference type="NCBI Taxonomy" id="210409"/>
    <lineage>
        <taxon>Eukaryota</taxon>
        <taxon>Metazoa</taxon>
        <taxon>Ecdysozoa</taxon>
        <taxon>Arthropoda</taxon>
        <taxon>Crustacea</taxon>
        <taxon>Multicrustacea</taxon>
        <taxon>Malacostraca</taxon>
        <taxon>Eumalacostraca</taxon>
        <taxon>Eucarida</taxon>
        <taxon>Decapoda</taxon>
        <taxon>Pleocyemata</taxon>
        <taxon>Brachyura</taxon>
        <taxon>Eubrachyura</taxon>
        <taxon>Portunoidea</taxon>
        <taxon>Portunidae</taxon>
        <taxon>Portuninae</taxon>
        <taxon>Portunus</taxon>
    </lineage>
</organism>
<gene>
    <name evidence="2" type="ORF">E2C01_074312</name>
</gene>
<feature type="region of interest" description="Disordered" evidence="1">
    <location>
        <begin position="1"/>
        <end position="37"/>
    </location>
</feature>
<feature type="compositionally biased region" description="Gly residues" evidence="1">
    <location>
        <begin position="9"/>
        <end position="18"/>
    </location>
</feature>
<accession>A0A5B7ICW2</accession>
<proteinExistence type="predicted"/>